<sequence length="52" mass="5847">MTGIPIHSSVCTRKHDEDFTDGISLPERSEQVRQRRAATAAWGGEERKGEYS</sequence>
<gene>
    <name evidence="2" type="ORF">F511_33207</name>
</gene>
<dbReference type="Proteomes" id="UP000250235">
    <property type="component" value="Unassembled WGS sequence"/>
</dbReference>
<name>A0A2Z7AUA4_9LAMI</name>
<evidence type="ECO:0000313" key="2">
    <source>
        <dbReference type="EMBL" id="KZV23009.1"/>
    </source>
</evidence>
<accession>A0A2Z7AUA4</accession>
<protein>
    <submittedName>
        <fullName evidence="2">Uncharacterized protein</fullName>
    </submittedName>
</protein>
<organism evidence="2 3">
    <name type="scientific">Dorcoceras hygrometricum</name>
    <dbReference type="NCBI Taxonomy" id="472368"/>
    <lineage>
        <taxon>Eukaryota</taxon>
        <taxon>Viridiplantae</taxon>
        <taxon>Streptophyta</taxon>
        <taxon>Embryophyta</taxon>
        <taxon>Tracheophyta</taxon>
        <taxon>Spermatophyta</taxon>
        <taxon>Magnoliopsida</taxon>
        <taxon>eudicotyledons</taxon>
        <taxon>Gunneridae</taxon>
        <taxon>Pentapetalae</taxon>
        <taxon>asterids</taxon>
        <taxon>lamiids</taxon>
        <taxon>Lamiales</taxon>
        <taxon>Gesneriaceae</taxon>
        <taxon>Didymocarpoideae</taxon>
        <taxon>Trichosporeae</taxon>
        <taxon>Loxocarpinae</taxon>
        <taxon>Dorcoceras</taxon>
    </lineage>
</organism>
<feature type="region of interest" description="Disordered" evidence="1">
    <location>
        <begin position="17"/>
        <end position="52"/>
    </location>
</feature>
<dbReference type="EMBL" id="KV013975">
    <property type="protein sequence ID" value="KZV23009.1"/>
    <property type="molecule type" value="Genomic_DNA"/>
</dbReference>
<keyword evidence="3" id="KW-1185">Reference proteome</keyword>
<proteinExistence type="predicted"/>
<evidence type="ECO:0000313" key="3">
    <source>
        <dbReference type="Proteomes" id="UP000250235"/>
    </source>
</evidence>
<evidence type="ECO:0000256" key="1">
    <source>
        <dbReference type="SAM" id="MobiDB-lite"/>
    </source>
</evidence>
<reference evidence="2 3" key="1">
    <citation type="journal article" date="2015" name="Proc. Natl. Acad. Sci. U.S.A.">
        <title>The resurrection genome of Boea hygrometrica: A blueprint for survival of dehydration.</title>
        <authorList>
            <person name="Xiao L."/>
            <person name="Yang G."/>
            <person name="Zhang L."/>
            <person name="Yang X."/>
            <person name="Zhao S."/>
            <person name="Ji Z."/>
            <person name="Zhou Q."/>
            <person name="Hu M."/>
            <person name="Wang Y."/>
            <person name="Chen M."/>
            <person name="Xu Y."/>
            <person name="Jin H."/>
            <person name="Xiao X."/>
            <person name="Hu G."/>
            <person name="Bao F."/>
            <person name="Hu Y."/>
            <person name="Wan P."/>
            <person name="Li L."/>
            <person name="Deng X."/>
            <person name="Kuang T."/>
            <person name="Xiang C."/>
            <person name="Zhu J.K."/>
            <person name="Oliver M.J."/>
            <person name="He Y."/>
        </authorList>
    </citation>
    <scope>NUCLEOTIDE SEQUENCE [LARGE SCALE GENOMIC DNA]</scope>
    <source>
        <strain evidence="3">cv. XS01</strain>
    </source>
</reference>
<dbReference type="AlphaFoldDB" id="A0A2Z7AUA4"/>